<gene>
    <name evidence="18" type="ORF">CWE09_12790</name>
</gene>
<keyword evidence="9 14" id="KW-0798">TonB box</keyword>
<dbReference type="Gene3D" id="2.40.170.20">
    <property type="entry name" value="TonB-dependent receptor, beta-barrel domain"/>
    <property type="match status" value="1"/>
</dbReference>
<evidence type="ECO:0000259" key="17">
    <source>
        <dbReference type="Pfam" id="PF07715"/>
    </source>
</evidence>
<protein>
    <recommendedName>
        <fullName evidence="20">TonB-dependent receptor</fullName>
    </recommendedName>
</protein>
<feature type="domain" description="TonB-dependent receptor plug" evidence="17">
    <location>
        <begin position="42"/>
        <end position="147"/>
    </location>
</feature>
<dbReference type="PROSITE" id="PS01156">
    <property type="entry name" value="TONB_DEPENDENT_REC_2"/>
    <property type="match status" value="1"/>
</dbReference>
<keyword evidence="2 12" id="KW-0813">Transport</keyword>
<keyword evidence="19" id="KW-1185">Reference proteome</keyword>
<dbReference type="InterPro" id="IPR000531">
    <property type="entry name" value="Beta-barrel_TonB"/>
</dbReference>
<feature type="signal peptide" evidence="15">
    <location>
        <begin position="1"/>
        <end position="21"/>
    </location>
</feature>
<evidence type="ECO:0000256" key="4">
    <source>
        <dbReference type="ARBA" id="ARBA00022496"/>
    </source>
</evidence>
<comment type="caution">
    <text evidence="18">The sequence shown here is derived from an EMBL/GenBank/DDBJ whole genome shotgun (WGS) entry which is preliminary data.</text>
</comment>
<evidence type="ECO:0000256" key="8">
    <source>
        <dbReference type="ARBA" id="ARBA00023065"/>
    </source>
</evidence>
<keyword evidence="8" id="KW-0406">Ion transport</keyword>
<dbReference type="RefSeq" id="WP_126804438.1">
    <property type="nucleotide sequence ID" value="NZ_PIPL01000003.1"/>
</dbReference>
<evidence type="ECO:0000259" key="16">
    <source>
        <dbReference type="Pfam" id="PF00593"/>
    </source>
</evidence>
<evidence type="ECO:0000256" key="5">
    <source>
        <dbReference type="ARBA" id="ARBA00022692"/>
    </source>
</evidence>
<evidence type="ECO:0000256" key="3">
    <source>
        <dbReference type="ARBA" id="ARBA00022452"/>
    </source>
</evidence>
<dbReference type="AlphaFoldDB" id="A0A432W3U7"/>
<dbReference type="PROSITE" id="PS52016">
    <property type="entry name" value="TONB_DEPENDENT_REC_3"/>
    <property type="match status" value="1"/>
</dbReference>
<comment type="similarity">
    <text evidence="12 14">Belongs to the TonB-dependent receptor family.</text>
</comment>
<sequence>MKKSILSTAIAMLLAPTLALADDDASIERITVVGDFRAQGIEDLPGSVSVLSGEDMRQRQAEHLEESLNMAPNVNLAAGASRASFFQIRGIGERSQFVDPISPSVGLIIDGINYSGLGAAGTLFDIAQVEVFRGPQSTRFGADAMAGMIYLSSTPVSDATSGELELSMANYNTYSSGLAFGGAVNENLSARGSLQLHSSDGFMENIHLGRSDTQNQDELTARLNMLWQVSQTLDMHFTYHRFDIDNGYDAWSLDQNRDTLSDEPGRDTLDSHAGRVQANWSGLQGSEIQLSLSALTADSEYSFDEDWSYVGIAPGWEYSSFDAYFRERDDLTAEARWLSTEPVNLFGTVTDWVAGAYLRSNDTDLTREYTYLVAPFSSEYETQTWAVYGELQQQWTPRLHASYGLRLQGYDNDYIDSRGIEANPSDTTWGGRASLQYELDNEQQVYVSVARGFKQGGVNGEALGRASDDGLSEVSEFLESRATFAPELLISTEAGYRAFFPEQSMGVHLTAFYSWRDDMQVSAYVERDQQFVSYLDNASSGINYGVEAEFDYLPTDRMRWFASLGLLQTELRDFVLEDGENITGRSQAHAPAYQFHAGGEFALLPGLQLRVEVDGRDSFYFSNSHDDKSSAYQLVHARLNYEFGDWLFSLWARNLLNEDYETRGFSFGNDPRDEYAPASYVQYGEPRRFGLTARYSF</sequence>
<name>A0A432W3U7_9GAMM</name>
<dbReference type="CDD" id="cd01347">
    <property type="entry name" value="ligand_gated_channel"/>
    <property type="match status" value="1"/>
</dbReference>
<comment type="subcellular location">
    <subcellularLocation>
        <location evidence="1 12">Cell outer membrane</location>
        <topology evidence="1 12">Multi-pass membrane protein</topology>
    </subcellularLocation>
</comment>
<dbReference type="EMBL" id="PIPL01000003">
    <property type="protein sequence ID" value="RUO24017.1"/>
    <property type="molecule type" value="Genomic_DNA"/>
</dbReference>
<keyword evidence="5 12" id="KW-0812">Transmembrane</keyword>
<evidence type="ECO:0000256" key="2">
    <source>
        <dbReference type="ARBA" id="ARBA00022448"/>
    </source>
</evidence>
<evidence type="ECO:0000256" key="10">
    <source>
        <dbReference type="ARBA" id="ARBA00023136"/>
    </source>
</evidence>
<evidence type="ECO:0008006" key="20">
    <source>
        <dbReference type="Google" id="ProtNLM"/>
    </source>
</evidence>
<evidence type="ECO:0000256" key="15">
    <source>
        <dbReference type="SAM" id="SignalP"/>
    </source>
</evidence>
<dbReference type="OrthoDB" id="127311at2"/>
<evidence type="ECO:0000313" key="18">
    <source>
        <dbReference type="EMBL" id="RUO24017.1"/>
    </source>
</evidence>
<evidence type="ECO:0000256" key="11">
    <source>
        <dbReference type="ARBA" id="ARBA00023237"/>
    </source>
</evidence>
<evidence type="ECO:0000256" key="9">
    <source>
        <dbReference type="ARBA" id="ARBA00023077"/>
    </source>
</evidence>
<dbReference type="Pfam" id="PF00593">
    <property type="entry name" value="TonB_dep_Rec_b-barrel"/>
    <property type="match status" value="1"/>
</dbReference>
<dbReference type="PANTHER" id="PTHR32552">
    <property type="entry name" value="FERRICHROME IRON RECEPTOR-RELATED"/>
    <property type="match status" value="1"/>
</dbReference>
<dbReference type="GO" id="GO:0009279">
    <property type="term" value="C:cell outer membrane"/>
    <property type="evidence" value="ECO:0007669"/>
    <property type="project" value="UniProtKB-SubCell"/>
</dbReference>
<dbReference type="InterPro" id="IPR010917">
    <property type="entry name" value="TonB_rcpt_CS"/>
</dbReference>
<feature type="domain" description="TonB-dependent receptor-like beta-barrel" evidence="16">
    <location>
        <begin position="211"/>
        <end position="655"/>
    </location>
</feature>
<dbReference type="Proteomes" id="UP000288293">
    <property type="component" value="Unassembled WGS sequence"/>
</dbReference>
<keyword evidence="3 12" id="KW-1134">Transmembrane beta strand</keyword>
<evidence type="ECO:0000256" key="13">
    <source>
        <dbReference type="PROSITE-ProRule" id="PRU10144"/>
    </source>
</evidence>
<dbReference type="PANTHER" id="PTHR32552:SF81">
    <property type="entry name" value="TONB-DEPENDENT OUTER MEMBRANE RECEPTOR"/>
    <property type="match status" value="1"/>
</dbReference>
<dbReference type="Pfam" id="PF07715">
    <property type="entry name" value="Plug"/>
    <property type="match status" value="1"/>
</dbReference>
<keyword evidence="7" id="KW-0408">Iron</keyword>
<feature type="chain" id="PRO_5018980283" description="TonB-dependent receptor" evidence="15">
    <location>
        <begin position="22"/>
        <end position="697"/>
    </location>
</feature>
<dbReference type="InterPro" id="IPR012910">
    <property type="entry name" value="Plug_dom"/>
</dbReference>
<proteinExistence type="inferred from homology"/>
<dbReference type="InterPro" id="IPR039426">
    <property type="entry name" value="TonB-dep_rcpt-like"/>
</dbReference>
<keyword evidence="10 12" id="KW-0472">Membrane</keyword>
<dbReference type="SUPFAM" id="SSF56935">
    <property type="entry name" value="Porins"/>
    <property type="match status" value="1"/>
</dbReference>
<evidence type="ECO:0000256" key="6">
    <source>
        <dbReference type="ARBA" id="ARBA00022729"/>
    </source>
</evidence>
<dbReference type="GO" id="GO:0006826">
    <property type="term" value="P:iron ion transport"/>
    <property type="evidence" value="ECO:0007669"/>
    <property type="project" value="UniProtKB-KW"/>
</dbReference>
<evidence type="ECO:0000256" key="1">
    <source>
        <dbReference type="ARBA" id="ARBA00004571"/>
    </source>
</evidence>
<keyword evidence="6 15" id="KW-0732">Signal</keyword>
<evidence type="ECO:0000256" key="12">
    <source>
        <dbReference type="PROSITE-ProRule" id="PRU01360"/>
    </source>
</evidence>
<keyword evidence="11 12" id="KW-0998">Cell outer membrane</keyword>
<accession>A0A432W3U7</accession>
<feature type="short sequence motif" description="TonB C-terminal box" evidence="13">
    <location>
        <begin position="680"/>
        <end position="697"/>
    </location>
</feature>
<organism evidence="18 19">
    <name type="scientific">Aliidiomarina minuta</name>
    <dbReference type="NCBI Taxonomy" id="880057"/>
    <lineage>
        <taxon>Bacteria</taxon>
        <taxon>Pseudomonadati</taxon>
        <taxon>Pseudomonadota</taxon>
        <taxon>Gammaproteobacteria</taxon>
        <taxon>Alteromonadales</taxon>
        <taxon>Idiomarinaceae</taxon>
        <taxon>Aliidiomarina</taxon>
    </lineage>
</organism>
<dbReference type="InterPro" id="IPR036942">
    <property type="entry name" value="Beta-barrel_TonB_sf"/>
</dbReference>
<keyword evidence="4" id="KW-0410">Iron transport</keyword>
<evidence type="ECO:0000256" key="14">
    <source>
        <dbReference type="RuleBase" id="RU003357"/>
    </source>
</evidence>
<reference evidence="18 19" key="1">
    <citation type="journal article" date="2011" name="Front. Microbiol.">
        <title>Genomic signatures of strain selection and enhancement in Bacillus atrophaeus var. globigii, a historical biowarfare simulant.</title>
        <authorList>
            <person name="Gibbons H.S."/>
            <person name="Broomall S.M."/>
            <person name="McNew L.A."/>
            <person name="Daligault H."/>
            <person name="Chapman C."/>
            <person name="Bruce D."/>
            <person name="Karavis M."/>
            <person name="Krepps M."/>
            <person name="McGregor P.A."/>
            <person name="Hong C."/>
            <person name="Park K.H."/>
            <person name="Akmal A."/>
            <person name="Feldman A."/>
            <person name="Lin J.S."/>
            <person name="Chang W.E."/>
            <person name="Higgs B.W."/>
            <person name="Demirev P."/>
            <person name="Lindquist J."/>
            <person name="Liem A."/>
            <person name="Fochler E."/>
            <person name="Read T.D."/>
            <person name="Tapia R."/>
            <person name="Johnson S."/>
            <person name="Bishop-Lilly K.A."/>
            <person name="Detter C."/>
            <person name="Han C."/>
            <person name="Sozhamannan S."/>
            <person name="Rosenzweig C.N."/>
            <person name="Skowronski E.W."/>
        </authorList>
    </citation>
    <scope>NUCLEOTIDE SEQUENCE [LARGE SCALE GENOMIC DNA]</scope>
    <source>
        <strain evidence="18 19">MLST1</strain>
    </source>
</reference>
<evidence type="ECO:0000313" key="19">
    <source>
        <dbReference type="Proteomes" id="UP000288293"/>
    </source>
</evidence>
<evidence type="ECO:0000256" key="7">
    <source>
        <dbReference type="ARBA" id="ARBA00023004"/>
    </source>
</evidence>